<feature type="region of interest" description="Disordered" evidence="1">
    <location>
        <begin position="77"/>
        <end position="97"/>
    </location>
</feature>
<accession>A0A915KZ44</accession>
<proteinExistence type="predicted"/>
<dbReference type="WBParaSite" id="nRc.2.0.1.t44091-RA">
    <property type="protein sequence ID" value="nRc.2.0.1.t44091-RA"/>
    <property type="gene ID" value="nRc.2.0.1.g44091"/>
</dbReference>
<organism evidence="2 3">
    <name type="scientific">Romanomermis culicivorax</name>
    <name type="common">Nematode worm</name>
    <dbReference type="NCBI Taxonomy" id="13658"/>
    <lineage>
        <taxon>Eukaryota</taxon>
        <taxon>Metazoa</taxon>
        <taxon>Ecdysozoa</taxon>
        <taxon>Nematoda</taxon>
        <taxon>Enoplea</taxon>
        <taxon>Dorylaimia</taxon>
        <taxon>Mermithida</taxon>
        <taxon>Mermithoidea</taxon>
        <taxon>Mermithidae</taxon>
        <taxon>Romanomermis</taxon>
    </lineage>
</organism>
<keyword evidence="2" id="KW-1185">Reference proteome</keyword>
<evidence type="ECO:0000313" key="3">
    <source>
        <dbReference type="WBParaSite" id="nRc.2.0.1.t44091-RA"/>
    </source>
</evidence>
<evidence type="ECO:0000313" key="2">
    <source>
        <dbReference type="Proteomes" id="UP000887565"/>
    </source>
</evidence>
<name>A0A915KZ44_ROMCU</name>
<dbReference type="Proteomes" id="UP000887565">
    <property type="component" value="Unplaced"/>
</dbReference>
<dbReference type="AlphaFoldDB" id="A0A915KZ44"/>
<sequence length="97" mass="10930">MVKVPAAALIIYLKNQMFSNSQRSNEKVVLLNISRNARDFSSDFLSFVIVNEYSNFTHVSPAFKICFGGGLFLPQHPPPPSSPPTKTFKFSKNYKET</sequence>
<protein>
    <submittedName>
        <fullName evidence="3">Uncharacterized protein</fullName>
    </submittedName>
</protein>
<reference evidence="3" key="1">
    <citation type="submission" date="2022-11" db="UniProtKB">
        <authorList>
            <consortium name="WormBaseParasite"/>
        </authorList>
    </citation>
    <scope>IDENTIFICATION</scope>
</reference>
<evidence type="ECO:0000256" key="1">
    <source>
        <dbReference type="SAM" id="MobiDB-lite"/>
    </source>
</evidence>